<accession>A0AAV7YPV8</accession>
<protein>
    <submittedName>
        <fullName evidence="4">von willebrand factor a domain-containing protein 5a</fullName>
    </submittedName>
</protein>
<dbReference type="Pfam" id="PF13768">
    <property type="entry name" value="VWA_3"/>
    <property type="match status" value="1"/>
</dbReference>
<feature type="compositionally biased region" description="Basic and acidic residues" evidence="1">
    <location>
        <begin position="777"/>
        <end position="806"/>
    </location>
</feature>
<dbReference type="EMBL" id="JANTQA010000047">
    <property type="protein sequence ID" value="KAJ3431534.1"/>
    <property type="molecule type" value="Genomic_DNA"/>
</dbReference>
<proteinExistence type="predicted"/>
<evidence type="ECO:0000259" key="3">
    <source>
        <dbReference type="PROSITE" id="PS51468"/>
    </source>
</evidence>
<dbReference type="PANTHER" id="PTHR45737:SF6">
    <property type="entry name" value="VON WILLEBRAND FACTOR A DOMAIN-CONTAINING PROTEIN 5A"/>
    <property type="match status" value="1"/>
</dbReference>
<feature type="compositionally biased region" description="Low complexity" evidence="1">
    <location>
        <begin position="623"/>
        <end position="635"/>
    </location>
</feature>
<feature type="domain" description="VIT" evidence="3">
    <location>
        <begin position="1"/>
        <end position="130"/>
    </location>
</feature>
<dbReference type="SMART" id="SM00609">
    <property type="entry name" value="VIT"/>
    <property type="match status" value="1"/>
</dbReference>
<feature type="compositionally biased region" description="Basic and acidic residues" evidence="1">
    <location>
        <begin position="737"/>
        <end position="770"/>
    </location>
</feature>
<evidence type="ECO:0000256" key="1">
    <source>
        <dbReference type="SAM" id="MobiDB-lite"/>
    </source>
</evidence>
<feature type="compositionally biased region" description="Basic residues" evidence="1">
    <location>
        <begin position="660"/>
        <end position="680"/>
    </location>
</feature>
<gene>
    <name evidence="4" type="ORF">M0812_20446</name>
</gene>
<dbReference type="Pfam" id="PF08487">
    <property type="entry name" value="VIT"/>
    <property type="match status" value="1"/>
</dbReference>
<evidence type="ECO:0000313" key="4">
    <source>
        <dbReference type="EMBL" id="KAJ3431534.1"/>
    </source>
</evidence>
<sequence>MVRPGLKNTKTDNLVPLKGISVTSTIKDFVAEVSIAQKYQNNEDNPIETLFVFPLDSQSAVISFEVFMKGKKLIGKIEGKARAQQIYNKAISEGKTAVKMDQEDEGETFTMKVGNLPAKAFCVVTLKYVTQLKMNTDKTLEFLLPQTVAPHFIQMEKEKENENEMEKEILKLSSKENDLEGIELAEKVPYGTAFNFSFNMRSDIKEITCNTHEITPKLNKHFGSVTIRPKEKEFGKDVVLNIKLTKPHQPGVQVGISPIAPEKEKQCAMLTFFPDLEDCDVKTELIFLIDRSGSMSGRRIANVRDLMNIFLHSLPDTCKFNIIGFGSSYKTLFKESVEYNEETLQQAKDHSSKMQANLGGTNILRPLEFIFKTEPARGYARQIFLLTDGEVSNTQSIISNVRSQSNTTRVFTFGIGHGASKALVSGVAKAGRGDFEIITDDDNLRSKVLRQLNKALQASITNLELKWGGDIGVPTLLVPNRLPPLFAGSRMIFYAFLPENVHGGVELSGEGPDGPVSWTLDINTGISFKSNLIHSLAAKLMIEEIQNETSPFHEIDGQPKKGVNLKREIIRLSKKYNIISEYTSFIAVSEQSNEQNTGEMLTKKIPIQKSQDYNYSNIRNKSKISQKSTSKSTSSFQNTKRSVNVSNQRKNMEKKTFTKSLKKKNKKDKKERKKKRRKSKVSLIQNTEILPSLQPQSTNLIQNEDFSSITLLTENREKMEYVKERERISLDLQTQQKKSEESLKLRMEKEQERRKEREEERKMHELERKGRSSQRKILQEKKIERAKMEKMKRTEIEKMKESKFQDFNDYEDDDLDDELDGLTGEFENKEEQPEEEEWDEDEEDEEEEKEKEKEEEKEEEEKKTSLKKIPCSIDDIVNAQSAKGFFNHSTKLAKLLDLKLSQIELSKPKDINNINVWTTILVICFLQKYFSNLKDEWNLVARKARIWIKKNSQVGDLQELIEQAEKII</sequence>
<dbReference type="SMART" id="SM00327">
    <property type="entry name" value="VWA"/>
    <property type="match status" value="1"/>
</dbReference>
<feature type="compositionally biased region" description="Acidic residues" evidence="1">
    <location>
        <begin position="832"/>
        <end position="849"/>
    </location>
</feature>
<dbReference type="InterPro" id="IPR002035">
    <property type="entry name" value="VWF_A"/>
</dbReference>
<evidence type="ECO:0000313" key="5">
    <source>
        <dbReference type="Proteomes" id="UP001146793"/>
    </source>
</evidence>
<feature type="domain" description="VWFA" evidence="2">
    <location>
        <begin position="284"/>
        <end position="456"/>
    </location>
</feature>
<dbReference type="SUPFAM" id="SSF53300">
    <property type="entry name" value="vWA-like"/>
    <property type="match status" value="1"/>
</dbReference>
<organism evidence="4 5">
    <name type="scientific">Anaeramoeba flamelloides</name>
    <dbReference type="NCBI Taxonomy" id="1746091"/>
    <lineage>
        <taxon>Eukaryota</taxon>
        <taxon>Metamonada</taxon>
        <taxon>Anaeramoebidae</taxon>
        <taxon>Anaeramoeba</taxon>
    </lineage>
</organism>
<feature type="compositionally biased region" description="Acidic residues" evidence="1">
    <location>
        <begin position="808"/>
        <end position="820"/>
    </location>
</feature>
<evidence type="ECO:0000259" key="2">
    <source>
        <dbReference type="PROSITE" id="PS50234"/>
    </source>
</evidence>
<dbReference type="InterPro" id="IPR013694">
    <property type="entry name" value="VIT"/>
</dbReference>
<dbReference type="PROSITE" id="PS51468">
    <property type="entry name" value="VIT"/>
    <property type="match status" value="1"/>
</dbReference>
<name>A0AAV7YPV8_9EUKA</name>
<dbReference type="PROSITE" id="PS50234">
    <property type="entry name" value="VWFA"/>
    <property type="match status" value="1"/>
</dbReference>
<feature type="compositionally biased region" description="Polar residues" evidence="1">
    <location>
        <begin position="636"/>
        <end position="649"/>
    </location>
</feature>
<feature type="compositionally biased region" description="Basic and acidic residues" evidence="1">
    <location>
        <begin position="850"/>
        <end position="864"/>
    </location>
</feature>
<dbReference type="Gene3D" id="3.40.50.410">
    <property type="entry name" value="von Willebrand factor, type A domain"/>
    <property type="match status" value="1"/>
</dbReference>
<dbReference type="AlphaFoldDB" id="A0AAV7YPV8"/>
<feature type="region of interest" description="Disordered" evidence="1">
    <location>
        <begin position="612"/>
        <end position="688"/>
    </location>
</feature>
<feature type="region of interest" description="Disordered" evidence="1">
    <location>
        <begin position="732"/>
        <end position="864"/>
    </location>
</feature>
<dbReference type="Proteomes" id="UP001146793">
    <property type="component" value="Unassembled WGS sequence"/>
</dbReference>
<comment type="caution">
    <text evidence="4">The sequence shown here is derived from an EMBL/GenBank/DDBJ whole genome shotgun (WGS) entry which is preliminary data.</text>
</comment>
<dbReference type="InterPro" id="IPR036465">
    <property type="entry name" value="vWFA_dom_sf"/>
</dbReference>
<dbReference type="PANTHER" id="PTHR45737">
    <property type="entry name" value="VON WILLEBRAND FACTOR A DOMAIN-CONTAINING PROTEIN 5A"/>
    <property type="match status" value="1"/>
</dbReference>
<reference evidence="4" key="1">
    <citation type="submission" date="2022-08" db="EMBL/GenBank/DDBJ databases">
        <title>Novel sulphate-reducing endosymbionts in the free-living metamonad Anaeramoeba.</title>
        <authorList>
            <person name="Jerlstrom-Hultqvist J."/>
            <person name="Cepicka I."/>
            <person name="Gallot-Lavallee L."/>
            <person name="Salas-Leiva D."/>
            <person name="Curtis B.A."/>
            <person name="Zahonova K."/>
            <person name="Pipaliya S."/>
            <person name="Dacks J."/>
            <person name="Roger A.J."/>
        </authorList>
    </citation>
    <scope>NUCLEOTIDE SEQUENCE</scope>
    <source>
        <strain evidence="4">Busselton2</strain>
    </source>
</reference>